<gene>
    <name evidence="3" type="ORF">D7004_02650</name>
</gene>
<organism evidence="3 4">
    <name type="scientific">Pedobacter jejuensis</name>
    <dbReference type="NCBI Taxonomy" id="1268550"/>
    <lineage>
        <taxon>Bacteria</taxon>
        <taxon>Pseudomonadati</taxon>
        <taxon>Bacteroidota</taxon>
        <taxon>Sphingobacteriia</taxon>
        <taxon>Sphingobacteriales</taxon>
        <taxon>Sphingobacteriaceae</taxon>
        <taxon>Pedobacter</taxon>
    </lineage>
</organism>
<dbReference type="Pfam" id="PF03432">
    <property type="entry name" value="Relaxase"/>
    <property type="match status" value="1"/>
</dbReference>
<feature type="region of interest" description="Disordered" evidence="1">
    <location>
        <begin position="293"/>
        <end position="402"/>
    </location>
</feature>
<evidence type="ECO:0000313" key="4">
    <source>
        <dbReference type="Proteomes" id="UP000274046"/>
    </source>
</evidence>
<keyword evidence="4" id="KW-1185">Reference proteome</keyword>
<accession>A0A3N0C1Q1</accession>
<dbReference type="Proteomes" id="UP000274046">
    <property type="component" value="Unassembled WGS sequence"/>
</dbReference>
<sequence>MPSAMTGQIPEGVSMVHYWGQYCQNIHNHKKTELTDPNARAEVLTHNFLVYDRSEILSEVEVLRELKPKLKNDGYHVALSFAKEDILDNQRLISIAKDYMQGMGFDADLNYFALWKHNDGEDHDHIHVHLLLTRIGFNEGKATVVSDSNNYKRSEVLCRRLEQKYGLATVLSSKDSLERAPNKDELEMVQRTGKPSDRMLMQERVKLALTRSDSVESFIRTCQDQGIYLLFNQSKTTGRVSGITYVNDNGFLAKGQKLGNMYKWNNILNEIQYEQSTDSKAINEANSRTRVRFKDLLSQGDERHQDRGDGSWERAKSDYTESTNHSRGDQLAERTGGQRESSSNPSATIGNEERISENEKTDSHQLSNGAGAALSSFSSFVGGASAKDIDDDEPNKKRRRRR</sequence>
<evidence type="ECO:0000313" key="3">
    <source>
        <dbReference type="EMBL" id="RNL56141.1"/>
    </source>
</evidence>
<evidence type="ECO:0000256" key="1">
    <source>
        <dbReference type="SAM" id="MobiDB-lite"/>
    </source>
</evidence>
<comment type="caution">
    <text evidence="3">The sequence shown here is derived from an EMBL/GenBank/DDBJ whole genome shotgun (WGS) entry which is preliminary data.</text>
</comment>
<dbReference type="InterPro" id="IPR005094">
    <property type="entry name" value="Endonuclease_MobA/VirD2"/>
</dbReference>
<dbReference type="EMBL" id="RBEE01000003">
    <property type="protein sequence ID" value="RNL56141.1"/>
    <property type="molecule type" value="Genomic_DNA"/>
</dbReference>
<reference evidence="3 4" key="1">
    <citation type="submission" date="2018-10" db="EMBL/GenBank/DDBJ databases">
        <title>Genome sequencing of Pedobacter jejuensis TNB23.</title>
        <authorList>
            <person name="Cho Y.-J."/>
            <person name="Cho A."/>
            <person name="Kim O.-S."/>
        </authorList>
    </citation>
    <scope>NUCLEOTIDE SEQUENCE [LARGE SCALE GENOMIC DNA]</scope>
    <source>
        <strain evidence="3 4">TNB23</strain>
    </source>
</reference>
<feature type="compositionally biased region" description="Polar residues" evidence="1">
    <location>
        <begin position="338"/>
        <end position="349"/>
    </location>
</feature>
<name>A0A3N0C1Q1_9SPHI</name>
<protein>
    <submittedName>
        <fullName evidence="3">Relaxase/mobilization nuclease</fullName>
    </submittedName>
</protein>
<feature type="compositionally biased region" description="Basic and acidic residues" evidence="1">
    <location>
        <begin position="351"/>
        <end position="363"/>
    </location>
</feature>
<feature type="domain" description="MobA/VirD2-like nuclease" evidence="2">
    <location>
        <begin position="40"/>
        <end position="167"/>
    </location>
</feature>
<feature type="compositionally biased region" description="Low complexity" evidence="1">
    <location>
        <begin position="369"/>
        <end position="386"/>
    </location>
</feature>
<evidence type="ECO:0000259" key="2">
    <source>
        <dbReference type="Pfam" id="PF03432"/>
    </source>
</evidence>
<proteinExistence type="predicted"/>
<feature type="compositionally biased region" description="Basic and acidic residues" evidence="1">
    <location>
        <begin position="293"/>
        <end position="332"/>
    </location>
</feature>
<dbReference type="AlphaFoldDB" id="A0A3N0C1Q1"/>
<dbReference type="OrthoDB" id="1525197at2"/>